<feature type="transmembrane region" description="Helical" evidence="5">
    <location>
        <begin position="240"/>
        <end position="265"/>
    </location>
</feature>
<name>A0ABM2EMH8_EQUPR</name>
<dbReference type="GeneID" id="103541432"/>
<evidence type="ECO:0000259" key="7">
    <source>
        <dbReference type="PROSITE" id="PS50835"/>
    </source>
</evidence>
<gene>
    <name evidence="9" type="primary">SLAMF1</name>
</gene>
<dbReference type="InterPro" id="IPR015631">
    <property type="entry name" value="CD2/SLAM_rcpt"/>
</dbReference>
<keyword evidence="4" id="KW-0325">Glycoprotein</keyword>
<evidence type="ECO:0000313" key="9">
    <source>
        <dbReference type="RefSeq" id="XP_008506476.1"/>
    </source>
</evidence>
<dbReference type="InterPro" id="IPR007110">
    <property type="entry name" value="Ig-like_dom"/>
</dbReference>
<sequence>MDPRGLLSLNFLLFLFLAFELSCGTGEGLMNCPKILGRLGSSVLLPLTSQGISKSMNESIHILVAKAESQGSSVKKKIVSLSLPEGSSVGYLEDGYKFHLENLSLEIPESRKKDEGWYIMTLEGNISVQHFCLQLKLYGNEQISTPEIKVLNRTQENGNCSLVLACMVEKGDHVAYRWSEEAVTHPLSPANGSHLLYLTLGPQHADKVYICTVSNPISSYSQTFSPWAGCRPDPPVSRQWGLYAGLCLGGIAGVIMILTVAVLRFRRRGKADHYRPTKEAKNLTIYAQVQKSGSFQKKPDALPAQDPCTTIYVAATEPVPEAVQEPNSITVYASVTLPES</sequence>
<keyword evidence="8" id="KW-1185">Reference proteome</keyword>
<keyword evidence="5" id="KW-0812">Transmembrane</keyword>
<dbReference type="SUPFAM" id="SSF48726">
    <property type="entry name" value="Immunoglobulin"/>
    <property type="match status" value="1"/>
</dbReference>
<feature type="signal peptide" evidence="6">
    <location>
        <begin position="1"/>
        <end position="26"/>
    </location>
</feature>
<organism evidence="8 9">
    <name type="scientific">Equus przewalskii</name>
    <name type="common">Przewalski's horse</name>
    <name type="synonym">Equus caballus przewalskii</name>
    <dbReference type="NCBI Taxonomy" id="9798"/>
    <lineage>
        <taxon>Eukaryota</taxon>
        <taxon>Metazoa</taxon>
        <taxon>Chordata</taxon>
        <taxon>Craniata</taxon>
        <taxon>Vertebrata</taxon>
        <taxon>Euteleostomi</taxon>
        <taxon>Mammalia</taxon>
        <taxon>Eutheria</taxon>
        <taxon>Laurasiatheria</taxon>
        <taxon>Perissodactyla</taxon>
        <taxon>Equidae</taxon>
        <taxon>Equus</taxon>
    </lineage>
</organism>
<protein>
    <submittedName>
        <fullName evidence="9">Signaling lymphocytic activation molecule isoform X1</fullName>
    </submittedName>
</protein>
<dbReference type="PANTHER" id="PTHR12080">
    <property type="entry name" value="SIGNALING LYMPHOCYTIC ACTIVATION MOLECULE"/>
    <property type="match status" value="1"/>
</dbReference>
<dbReference type="InterPro" id="IPR010407">
    <property type="entry name" value="Sig_lymph_act_molc_N"/>
</dbReference>
<reference evidence="9" key="1">
    <citation type="submission" date="2025-08" db="UniProtKB">
        <authorList>
            <consortium name="RefSeq"/>
        </authorList>
    </citation>
    <scope>IDENTIFICATION</scope>
    <source>
        <tissue evidence="9">Blood</tissue>
    </source>
</reference>
<dbReference type="InterPro" id="IPR036179">
    <property type="entry name" value="Ig-like_dom_sf"/>
</dbReference>
<proteinExistence type="predicted"/>
<evidence type="ECO:0000256" key="2">
    <source>
        <dbReference type="ARBA" id="ARBA00022729"/>
    </source>
</evidence>
<feature type="domain" description="Ig-like" evidence="7">
    <location>
        <begin position="146"/>
        <end position="225"/>
    </location>
</feature>
<dbReference type="PANTHER" id="PTHR12080:SF49">
    <property type="entry name" value="SIGNALING LYMPHOCYTIC ACTIVATION MOLECULE"/>
    <property type="match status" value="1"/>
</dbReference>
<evidence type="ECO:0000256" key="4">
    <source>
        <dbReference type="ARBA" id="ARBA00023180"/>
    </source>
</evidence>
<comment type="subcellular location">
    <subcellularLocation>
        <location evidence="1">Membrane</location>
    </subcellularLocation>
</comment>
<dbReference type="Pfam" id="PF06214">
    <property type="entry name" value="SLAM"/>
    <property type="match status" value="1"/>
</dbReference>
<evidence type="ECO:0000256" key="3">
    <source>
        <dbReference type="ARBA" id="ARBA00023136"/>
    </source>
</evidence>
<dbReference type="PROSITE" id="PS50835">
    <property type="entry name" value="IG_LIKE"/>
    <property type="match status" value="1"/>
</dbReference>
<evidence type="ECO:0000256" key="5">
    <source>
        <dbReference type="SAM" id="Phobius"/>
    </source>
</evidence>
<dbReference type="Proteomes" id="UP001652662">
    <property type="component" value="Unplaced"/>
</dbReference>
<keyword evidence="3 5" id="KW-0472">Membrane</keyword>
<keyword evidence="5" id="KW-1133">Transmembrane helix</keyword>
<dbReference type="InterPro" id="IPR013783">
    <property type="entry name" value="Ig-like_fold"/>
</dbReference>
<accession>A0ABM2EMH8</accession>
<dbReference type="Gene3D" id="2.60.40.10">
    <property type="entry name" value="Immunoglobulins"/>
    <property type="match status" value="2"/>
</dbReference>
<evidence type="ECO:0000256" key="1">
    <source>
        <dbReference type="ARBA" id="ARBA00004370"/>
    </source>
</evidence>
<keyword evidence="2 6" id="KW-0732">Signal</keyword>
<evidence type="ECO:0000313" key="8">
    <source>
        <dbReference type="Proteomes" id="UP001652662"/>
    </source>
</evidence>
<dbReference type="RefSeq" id="XP_008506476.1">
    <property type="nucleotide sequence ID" value="XM_008508254.2"/>
</dbReference>
<evidence type="ECO:0000256" key="6">
    <source>
        <dbReference type="SAM" id="SignalP"/>
    </source>
</evidence>
<feature type="chain" id="PRO_5046136457" evidence="6">
    <location>
        <begin position="27"/>
        <end position="340"/>
    </location>
</feature>